<reference evidence="2" key="1">
    <citation type="submission" date="2020-07" db="EMBL/GenBank/DDBJ databases">
        <title>Clarias magur genome sequencing, assembly and annotation.</title>
        <authorList>
            <person name="Kushwaha B."/>
            <person name="Kumar R."/>
            <person name="Das P."/>
            <person name="Joshi C.G."/>
            <person name="Kumar D."/>
            <person name="Nagpure N.S."/>
            <person name="Pandey M."/>
            <person name="Agarwal S."/>
            <person name="Srivastava S."/>
            <person name="Singh M."/>
            <person name="Sahoo L."/>
            <person name="Jayasankar P."/>
            <person name="Meher P.K."/>
            <person name="Koringa P.G."/>
            <person name="Iquebal M.A."/>
            <person name="Das S.P."/>
            <person name="Bit A."/>
            <person name="Patnaik S."/>
            <person name="Patel N."/>
            <person name="Shah T.M."/>
            <person name="Hinsu A."/>
            <person name="Jena J.K."/>
        </authorList>
    </citation>
    <scope>NUCLEOTIDE SEQUENCE</scope>
    <source>
        <strain evidence="2">CIFAMagur01</strain>
        <tissue evidence="2">Testis</tissue>
    </source>
</reference>
<gene>
    <name evidence="2" type="primary">surE</name>
    <name evidence="2" type="ORF">DAT39_013224</name>
</gene>
<evidence type="ECO:0000256" key="1">
    <source>
        <dbReference type="SAM" id="MobiDB-lite"/>
    </source>
</evidence>
<dbReference type="EMBL" id="QNUK01000249">
    <property type="protein sequence ID" value="KAF5897097.1"/>
    <property type="molecule type" value="Genomic_DNA"/>
</dbReference>
<dbReference type="Proteomes" id="UP000727407">
    <property type="component" value="Unassembled WGS sequence"/>
</dbReference>
<organism evidence="2 3">
    <name type="scientific">Clarias magur</name>
    <name type="common">Asian catfish</name>
    <name type="synonym">Macropteronotus magur</name>
    <dbReference type="NCBI Taxonomy" id="1594786"/>
    <lineage>
        <taxon>Eukaryota</taxon>
        <taxon>Metazoa</taxon>
        <taxon>Chordata</taxon>
        <taxon>Craniata</taxon>
        <taxon>Vertebrata</taxon>
        <taxon>Euteleostomi</taxon>
        <taxon>Actinopterygii</taxon>
        <taxon>Neopterygii</taxon>
        <taxon>Teleostei</taxon>
        <taxon>Ostariophysi</taxon>
        <taxon>Siluriformes</taxon>
        <taxon>Clariidae</taxon>
        <taxon>Clarias</taxon>
    </lineage>
</organism>
<dbReference type="AlphaFoldDB" id="A0A8J4UKT4"/>
<protein>
    <submittedName>
        <fullName evidence="2">5'-nucleotidase SurE</fullName>
    </submittedName>
</protein>
<comment type="caution">
    <text evidence="2">The sequence shown here is derived from an EMBL/GenBank/DDBJ whole genome shotgun (WGS) entry which is preliminary data.</text>
</comment>
<sequence>MRKKSSNRGKNGFGTRVLGDNNQGAPGTLRCQIHYPLTQSGRTDSPRHATKD</sequence>
<keyword evidence="3" id="KW-1185">Reference proteome</keyword>
<evidence type="ECO:0000313" key="3">
    <source>
        <dbReference type="Proteomes" id="UP000727407"/>
    </source>
</evidence>
<proteinExistence type="predicted"/>
<name>A0A8J4UKT4_CLAMG</name>
<feature type="region of interest" description="Disordered" evidence="1">
    <location>
        <begin position="1"/>
        <end position="29"/>
    </location>
</feature>
<accession>A0A8J4UKT4</accession>
<evidence type="ECO:0000313" key="2">
    <source>
        <dbReference type="EMBL" id="KAF5897097.1"/>
    </source>
</evidence>